<dbReference type="AlphaFoldDB" id="A0A7G2CP90"/>
<reference evidence="2 3" key="1">
    <citation type="submission" date="2020-08" db="EMBL/GenBank/DDBJ databases">
        <authorList>
            <person name="Newling K."/>
            <person name="Davey J."/>
            <person name="Forrester S."/>
        </authorList>
    </citation>
    <scope>NUCLEOTIDE SEQUENCE [LARGE SCALE GENOMIC DNA]</scope>
    <source>
        <strain evidence="3">Crithidia deanei Carvalho (ATCC PRA-265)</strain>
    </source>
</reference>
<feature type="compositionally biased region" description="Polar residues" evidence="1">
    <location>
        <begin position="156"/>
        <end position="168"/>
    </location>
</feature>
<keyword evidence="3" id="KW-1185">Reference proteome</keyword>
<feature type="region of interest" description="Disordered" evidence="1">
    <location>
        <begin position="1"/>
        <end position="72"/>
    </location>
</feature>
<accession>A0A7G2CP90</accession>
<proteinExistence type="predicted"/>
<gene>
    <name evidence="2" type="ORF">ADEAN_000828700</name>
</gene>
<name>A0A7G2CP90_9TRYP</name>
<dbReference type="VEuPathDB" id="TriTrypDB:ADEAN_000828700"/>
<evidence type="ECO:0000313" key="2">
    <source>
        <dbReference type="EMBL" id="CAD2220764.1"/>
    </source>
</evidence>
<evidence type="ECO:0000256" key="1">
    <source>
        <dbReference type="SAM" id="MobiDB-lite"/>
    </source>
</evidence>
<feature type="region of interest" description="Disordered" evidence="1">
    <location>
        <begin position="146"/>
        <end position="265"/>
    </location>
</feature>
<protein>
    <submittedName>
        <fullName evidence="2">Uncharacterized protein</fullName>
    </submittedName>
</protein>
<feature type="compositionally biased region" description="Low complexity" evidence="1">
    <location>
        <begin position="190"/>
        <end position="209"/>
    </location>
</feature>
<feature type="compositionally biased region" description="Basic and acidic residues" evidence="1">
    <location>
        <begin position="38"/>
        <end position="47"/>
    </location>
</feature>
<feature type="compositionally biased region" description="Basic residues" evidence="1">
    <location>
        <begin position="230"/>
        <end position="242"/>
    </location>
</feature>
<dbReference type="Proteomes" id="UP000515908">
    <property type="component" value="Chromosome 18"/>
</dbReference>
<organism evidence="2 3">
    <name type="scientific">Angomonas deanei</name>
    <dbReference type="NCBI Taxonomy" id="59799"/>
    <lineage>
        <taxon>Eukaryota</taxon>
        <taxon>Discoba</taxon>
        <taxon>Euglenozoa</taxon>
        <taxon>Kinetoplastea</taxon>
        <taxon>Metakinetoplastina</taxon>
        <taxon>Trypanosomatida</taxon>
        <taxon>Trypanosomatidae</taxon>
        <taxon>Strigomonadinae</taxon>
        <taxon>Angomonas</taxon>
    </lineage>
</organism>
<dbReference type="EMBL" id="LR877162">
    <property type="protein sequence ID" value="CAD2220764.1"/>
    <property type="molecule type" value="Genomic_DNA"/>
</dbReference>
<feature type="compositionally biased region" description="Basic and acidic residues" evidence="1">
    <location>
        <begin position="1"/>
        <end position="10"/>
    </location>
</feature>
<sequence>MKKMKVKENPSKGPPKGGDAPVQGRLTKQSLAALQRAHSAEEGREGGEAAARPSSVPIVKDKDTASVATSRQTKGAKVEFTSFLDELPVEACLEYLTRPHRSWDSAATYSYDRQRRIEDHRASVFARSLNASRNASLILNSSMRSTASAPAGFPRSASNGSKSKTGSLVPSGRLGSPTPSAEGKVDLELRVASSHSRTASRASNTRSVSPGQLMRGSTTAPKPVEGKGKGAPKKKSAAKKGKSAPPAGGGGLDLAIGPSSAFKIK</sequence>
<evidence type="ECO:0000313" key="3">
    <source>
        <dbReference type="Proteomes" id="UP000515908"/>
    </source>
</evidence>